<dbReference type="GO" id="GO:0005634">
    <property type="term" value="C:nucleus"/>
    <property type="evidence" value="ECO:0007669"/>
    <property type="project" value="TreeGrafter"/>
</dbReference>
<comment type="caution">
    <text evidence="2">The sequence shown here is derived from an EMBL/GenBank/DDBJ whole genome shotgun (WGS) entry which is preliminary data.</text>
</comment>
<dbReference type="CDD" id="cd01741">
    <property type="entry name" value="GATase1_1"/>
    <property type="match status" value="1"/>
</dbReference>
<proteinExistence type="predicted"/>
<organism evidence="2 3">
    <name type="scientific">Patellaria atrata CBS 101060</name>
    <dbReference type="NCBI Taxonomy" id="1346257"/>
    <lineage>
        <taxon>Eukaryota</taxon>
        <taxon>Fungi</taxon>
        <taxon>Dikarya</taxon>
        <taxon>Ascomycota</taxon>
        <taxon>Pezizomycotina</taxon>
        <taxon>Dothideomycetes</taxon>
        <taxon>Dothideomycetes incertae sedis</taxon>
        <taxon>Patellariales</taxon>
        <taxon>Patellariaceae</taxon>
        <taxon>Patellaria</taxon>
    </lineage>
</organism>
<dbReference type="EMBL" id="MU006096">
    <property type="protein sequence ID" value="KAF2838861.1"/>
    <property type="molecule type" value="Genomic_DNA"/>
</dbReference>
<dbReference type="PANTHER" id="PTHR42695:SF5">
    <property type="entry name" value="GLUTAMINE AMIDOTRANSFERASE YLR126C-RELATED"/>
    <property type="match status" value="1"/>
</dbReference>
<sequence length="257" mass="28929">MGSLGTAPKKLRIAVLDCDTPLEQTKSIYGSYSGRFEVLLRQAAEALNDPDLISTDRLDITKWDVEKQENYPALEDIDAVLLTGSKANAFDNHPWIVKLVDFIKQLLQHDRVRIIGVCFGHQIVGRALGIKVDRSSAGWETAVTPVQLTGKGKDLFKLDKLMIQQMHKDIVYGFADGVEQLGFTEKCENQGMYKKGKLITVQGHPEFDEQIIREIVESRHNSGIFTDEWYKECLGHAADKHDGVVVAQAFLRFLLEE</sequence>
<keyword evidence="2" id="KW-0315">Glutamine amidotransferase</keyword>
<accession>A0A9P4SA20</accession>
<gene>
    <name evidence="2" type="ORF">M501DRAFT_934587</name>
</gene>
<evidence type="ECO:0000313" key="3">
    <source>
        <dbReference type="Proteomes" id="UP000799429"/>
    </source>
</evidence>
<dbReference type="Pfam" id="PF00117">
    <property type="entry name" value="GATase"/>
    <property type="match status" value="1"/>
</dbReference>
<dbReference type="Proteomes" id="UP000799429">
    <property type="component" value="Unassembled WGS sequence"/>
</dbReference>
<dbReference type="InterPro" id="IPR017926">
    <property type="entry name" value="GATASE"/>
</dbReference>
<dbReference type="PANTHER" id="PTHR42695">
    <property type="entry name" value="GLUTAMINE AMIDOTRANSFERASE YLR126C-RELATED"/>
    <property type="match status" value="1"/>
</dbReference>
<dbReference type="Gene3D" id="3.40.50.880">
    <property type="match status" value="1"/>
</dbReference>
<dbReference type="OrthoDB" id="92161at2759"/>
<protein>
    <submittedName>
        <fullName evidence="2">Class I glutamine amidotransferase-like protein</fullName>
    </submittedName>
</protein>
<dbReference type="InterPro" id="IPR044992">
    <property type="entry name" value="ChyE-like"/>
</dbReference>
<name>A0A9P4SA20_9PEZI</name>
<dbReference type="GO" id="GO:0005829">
    <property type="term" value="C:cytosol"/>
    <property type="evidence" value="ECO:0007669"/>
    <property type="project" value="TreeGrafter"/>
</dbReference>
<keyword evidence="3" id="KW-1185">Reference proteome</keyword>
<dbReference type="InterPro" id="IPR029062">
    <property type="entry name" value="Class_I_gatase-like"/>
</dbReference>
<dbReference type="PROSITE" id="PS51273">
    <property type="entry name" value="GATASE_TYPE_1"/>
    <property type="match status" value="1"/>
</dbReference>
<reference evidence="2" key="1">
    <citation type="journal article" date="2020" name="Stud. Mycol.">
        <title>101 Dothideomycetes genomes: a test case for predicting lifestyles and emergence of pathogens.</title>
        <authorList>
            <person name="Haridas S."/>
            <person name="Albert R."/>
            <person name="Binder M."/>
            <person name="Bloem J."/>
            <person name="Labutti K."/>
            <person name="Salamov A."/>
            <person name="Andreopoulos B."/>
            <person name="Baker S."/>
            <person name="Barry K."/>
            <person name="Bills G."/>
            <person name="Bluhm B."/>
            <person name="Cannon C."/>
            <person name="Castanera R."/>
            <person name="Culley D."/>
            <person name="Daum C."/>
            <person name="Ezra D."/>
            <person name="Gonzalez J."/>
            <person name="Henrissat B."/>
            <person name="Kuo A."/>
            <person name="Liang C."/>
            <person name="Lipzen A."/>
            <person name="Lutzoni F."/>
            <person name="Magnuson J."/>
            <person name="Mondo S."/>
            <person name="Nolan M."/>
            <person name="Ohm R."/>
            <person name="Pangilinan J."/>
            <person name="Park H.-J."/>
            <person name="Ramirez L."/>
            <person name="Alfaro M."/>
            <person name="Sun H."/>
            <person name="Tritt A."/>
            <person name="Yoshinaga Y."/>
            <person name="Zwiers L.-H."/>
            <person name="Turgeon B."/>
            <person name="Goodwin S."/>
            <person name="Spatafora J."/>
            <person name="Crous P."/>
            <person name="Grigoriev I."/>
        </authorList>
    </citation>
    <scope>NUCLEOTIDE SEQUENCE</scope>
    <source>
        <strain evidence="2">CBS 101060</strain>
    </source>
</reference>
<feature type="domain" description="Glutamine amidotransferase" evidence="1">
    <location>
        <begin position="58"/>
        <end position="208"/>
    </location>
</feature>
<dbReference type="SUPFAM" id="SSF52317">
    <property type="entry name" value="Class I glutamine amidotransferase-like"/>
    <property type="match status" value="1"/>
</dbReference>
<dbReference type="AlphaFoldDB" id="A0A9P4SA20"/>
<evidence type="ECO:0000313" key="2">
    <source>
        <dbReference type="EMBL" id="KAF2838861.1"/>
    </source>
</evidence>
<evidence type="ECO:0000259" key="1">
    <source>
        <dbReference type="Pfam" id="PF00117"/>
    </source>
</evidence>